<proteinExistence type="predicted"/>
<reference evidence="4 5" key="1">
    <citation type="submission" date="2019-04" db="EMBL/GenBank/DDBJ databases">
        <title>Streptomyces oryziradicis sp. nov., a novel actinomycete isolated from rhizosphere soil of rice (Oryza sativa L.).</title>
        <authorList>
            <person name="Li C."/>
        </authorList>
    </citation>
    <scope>NUCLEOTIDE SEQUENCE [LARGE SCALE GENOMIC DNA]</scope>
    <source>
        <strain evidence="4 5">NEAU-C40</strain>
    </source>
</reference>
<evidence type="ECO:0000313" key="4">
    <source>
        <dbReference type="EMBL" id="TJZ99128.1"/>
    </source>
</evidence>
<gene>
    <name evidence="4" type="ORF">FCI23_47125</name>
</gene>
<dbReference type="EMBL" id="SUMC01000117">
    <property type="protein sequence ID" value="TJZ99128.1"/>
    <property type="molecule type" value="Genomic_DNA"/>
</dbReference>
<feature type="compositionally biased region" description="Low complexity" evidence="1">
    <location>
        <begin position="20"/>
        <end position="36"/>
    </location>
</feature>
<protein>
    <submittedName>
        <fullName evidence="4">DUF4232 domain-containing protein</fullName>
    </submittedName>
</protein>
<dbReference type="AlphaFoldDB" id="A0A4V5MX63"/>
<sequence>MVAVLLAAGLALTACHPNVSVSSSPSSIASGAKQPGTGAGGAKGSAAGHRGSAGHPGAGAGGGAGVNGGASAGGGSAAGAPCQSTNLSFSSSAGMAQGEMLFNMKNVGHAACTMHGFPIVLLKGSEGVLVQSKHSSMKAPRGKLSPGQTTNFVLHYPPNNTGGSGANLTTAWVTPPNNTRSHGMLVNINVPADSNSSPAITVDPVGAAK</sequence>
<keyword evidence="2" id="KW-0732">Signal</keyword>
<accession>A0A4V5MX63</accession>
<feature type="signal peptide" evidence="2">
    <location>
        <begin position="1"/>
        <end position="16"/>
    </location>
</feature>
<evidence type="ECO:0000256" key="2">
    <source>
        <dbReference type="SAM" id="SignalP"/>
    </source>
</evidence>
<dbReference type="Proteomes" id="UP000305778">
    <property type="component" value="Unassembled WGS sequence"/>
</dbReference>
<feature type="chain" id="PRO_5039640738" evidence="2">
    <location>
        <begin position="17"/>
        <end position="209"/>
    </location>
</feature>
<organism evidence="4 5">
    <name type="scientific">Actinacidiphila oryziradicis</name>
    <dbReference type="NCBI Taxonomy" id="2571141"/>
    <lineage>
        <taxon>Bacteria</taxon>
        <taxon>Bacillati</taxon>
        <taxon>Actinomycetota</taxon>
        <taxon>Actinomycetes</taxon>
        <taxon>Kitasatosporales</taxon>
        <taxon>Streptomycetaceae</taxon>
        <taxon>Actinacidiphila</taxon>
    </lineage>
</organism>
<evidence type="ECO:0000259" key="3">
    <source>
        <dbReference type="Pfam" id="PF14016"/>
    </source>
</evidence>
<dbReference type="RefSeq" id="WP_136730176.1">
    <property type="nucleotide sequence ID" value="NZ_SUMC01000117.1"/>
</dbReference>
<keyword evidence="5" id="KW-1185">Reference proteome</keyword>
<feature type="region of interest" description="Disordered" evidence="1">
    <location>
        <begin position="19"/>
        <end position="60"/>
    </location>
</feature>
<dbReference type="InterPro" id="IPR025326">
    <property type="entry name" value="DUF4232"/>
</dbReference>
<comment type="caution">
    <text evidence="4">The sequence shown here is derived from an EMBL/GenBank/DDBJ whole genome shotgun (WGS) entry which is preliminary data.</text>
</comment>
<feature type="compositionally biased region" description="Low complexity" evidence="1">
    <location>
        <begin position="44"/>
        <end position="53"/>
    </location>
</feature>
<dbReference type="OrthoDB" id="3480105at2"/>
<feature type="domain" description="DUF4232" evidence="3">
    <location>
        <begin position="82"/>
        <end position="205"/>
    </location>
</feature>
<evidence type="ECO:0000256" key="1">
    <source>
        <dbReference type="SAM" id="MobiDB-lite"/>
    </source>
</evidence>
<dbReference type="Pfam" id="PF14016">
    <property type="entry name" value="DUF4232"/>
    <property type="match status" value="1"/>
</dbReference>
<name>A0A4V5MX63_9ACTN</name>
<evidence type="ECO:0000313" key="5">
    <source>
        <dbReference type="Proteomes" id="UP000305778"/>
    </source>
</evidence>